<dbReference type="GO" id="GO:0003677">
    <property type="term" value="F:DNA binding"/>
    <property type="evidence" value="ECO:0007669"/>
    <property type="project" value="UniProtKB-KW"/>
</dbReference>
<dbReference type="Pfam" id="PF04082">
    <property type="entry name" value="Fungal_trans"/>
    <property type="match status" value="1"/>
</dbReference>
<dbReference type="PANTHER" id="PTHR46910">
    <property type="entry name" value="TRANSCRIPTION FACTOR PDR1"/>
    <property type="match status" value="1"/>
</dbReference>
<evidence type="ECO:0000256" key="4">
    <source>
        <dbReference type="ARBA" id="ARBA00023163"/>
    </source>
</evidence>
<dbReference type="InterPro" id="IPR050987">
    <property type="entry name" value="AtrR-like"/>
</dbReference>
<gene>
    <name evidence="8" type="ORF">A1O9_03598</name>
</gene>
<evidence type="ECO:0000259" key="7">
    <source>
        <dbReference type="SMART" id="SM00906"/>
    </source>
</evidence>
<evidence type="ECO:0000256" key="2">
    <source>
        <dbReference type="ARBA" id="ARBA00023015"/>
    </source>
</evidence>
<dbReference type="AlphaFoldDB" id="A0A072PQ72"/>
<keyword evidence="4" id="KW-0804">Transcription</keyword>
<name>A0A072PQ72_9EURO</name>
<evidence type="ECO:0000256" key="5">
    <source>
        <dbReference type="ARBA" id="ARBA00023242"/>
    </source>
</evidence>
<keyword evidence="3" id="KW-0238">DNA-binding</keyword>
<dbReference type="RefSeq" id="XP_013264616.1">
    <property type="nucleotide sequence ID" value="XM_013409162.1"/>
</dbReference>
<organism evidence="8 9">
    <name type="scientific">Exophiala aquamarina CBS 119918</name>
    <dbReference type="NCBI Taxonomy" id="1182545"/>
    <lineage>
        <taxon>Eukaryota</taxon>
        <taxon>Fungi</taxon>
        <taxon>Dikarya</taxon>
        <taxon>Ascomycota</taxon>
        <taxon>Pezizomycotina</taxon>
        <taxon>Eurotiomycetes</taxon>
        <taxon>Chaetothyriomycetidae</taxon>
        <taxon>Chaetothyriales</taxon>
        <taxon>Herpotrichiellaceae</taxon>
        <taxon>Exophiala</taxon>
    </lineage>
</organism>
<dbReference type="HOGENOM" id="CLU_385886_0_0_1"/>
<dbReference type="GeneID" id="25278532"/>
<dbReference type="GO" id="GO:0008270">
    <property type="term" value="F:zinc ion binding"/>
    <property type="evidence" value="ECO:0007669"/>
    <property type="project" value="InterPro"/>
</dbReference>
<keyword evidence="2" id="KW-0805">Transcription regulation</keyword>
<dbReference type="GO" id="GO:0006351">
    <property type="term" value="P:DNA-templated transcription"/>
    <property type="evidence" value="ECO:0007669"/>
    <property type="project" value="InterPro"/>
</dbReference>
<sequence>MNCRLYQKACTQSENPKAKSALMRSSEVPSSNTLDHGISDQGVASRTSTLVGPAPDLLRPLDATPALQEHSEGQMDCAFTSCEPLNYDRPQQPIQLDELFEDEILRSNVPFHDFSFLGDLVDGDFESLDDPQATCLPETAIAPPVAGLDDHVQTPRYTPTSIPRFSQEDDKLSGVESLQPASGSARSEGHIPEGLFISIANAKGGSNSSGATLASAIHTSKTKHPQLSSDLNFEWLVQAAKHIAKFDSDATMELSSGQLPPKSLAAICVNAYFDNVQAYYPILRKHQFQASWESLYDRNQKTHRVAQYILSCLVFTIGAASDRINSAFSSPLDQFSRHLFQKACALVYVPMTESSLVALQVMLLHTMFLELHGQYSLASVLCGLSIRMCQQLGLHRRSPLDLNLDPDEIRFRSQLWWIAFRFETSSAMCEGRPTAVRELTYDVDILPLCSDQTKASNTAGLVSAIHCWYARLTELSNRFVTINSLCITPNTRLETLKDLNDTLTRWRDQLPITLQPGLDVVADWNSYMLVAPLHLDYFNLLRSIHWACITAITTNWEAIHDRHRSSLQAIEMRVLSAARSYVQILNRQVTVVVVPTARHS</sequence>
<evidence type="ECO:0000256" key="3">
    <source>
        <dbReference type="ARBA" id="ARBA00023125"/>
    </source>
</evidence>
<accession>A0A072PQ72</accession>
<dbReference type="InterPro" id="IPR007219">
    <property type="entry name" value="XnlR_reg_dom"/>
</dbReference>
<comment type="caution">
    <text evidence="8">The sequence shown here is derived from an EMBL/GenBank/DDBJ whole genome shotgun (WGS) entry which is preliminary data.</text>
</comment>
<proteinExistence type="predicted"/>
<reference evidence="8 9" key="1">
    <citation type="submission" date="2013-03" db="EMBL/GenBank/DDBJ databases">
        <title>The Genome Sequence of Exophiala aquamarina CBS 119918.</title>
        <authorList>
            <consortium name="The Broad Institute Genomics Platform"/>
            <person name="Cuomo C."/>
            <person name="de Hoog S."/>
            <person name="Gorbushina A."/>
            <person name="Walker B."/>
            <person name="Young S.K."/>
            <person name="Zeng Q."/>
            <person name="Gargeya S."/>
            <person name="Fitzgerald M."/>
            <person name="Haas B."/>
            <person name="Abouelleil A."/>
            <person name="Allen A.W."/>
            <person name="Alvarado L."/>
            <person name="Arachchi H.M."/>
            <person name="Berlin A.M."/>
            <person name="Chapman S.B."/>
            <person name="Gainer-Dewar J."/>
            <person name="Goldberg J."/>
            <person name="Griggs A."/>
            <person name="Gujja S."/>
            <person name="Hansen M."/>
            <person name="Howarth C."/>
            <person name="Imamovic A."/>
            <person name="Ireland A."/>
            <person name="Larimer J."/>
            <person name="McCowan C."/>
            <person name="Murphy C."/>
            <person name="Pearson M."/>
            <person name="Poon T.W."/>
            <person name="Priest M."/>
            <person name="Roberts A."/>
            <person name="Saif S."/>
            <person name="Shea T."/>
            <person name="Sisk P."/>
            <person name="Sykes S."/>
            <person name="Wortman J."/>
            <person name="Nusbaum C."/>
            <person name="Birren B."/>
        </authorList>
    </citation>
    <scope>NUCLEOTIDE SEQUENCE [LARGE SCALE GENOMIC DNA]</scope>
    <source>
        <strain evidence="8 9">CBS 119918</strain>
    </source>
</reference>
<dbReference type="EMBL" id="AMGV01000002">
    <property type="protein sequence ID" value="KEF62026.1"/>
    <property type="molecule type" value="Genomic_DNA"/>
</dbReference>
<dbReference type="OrthoDB" id="5104314at2759"/>
<evidence type="ECO:0000256" key="6">
    <source>
        <dbReference type="SAM" id="MobiDB-lite"/>
    </source>
</evidence>
<keyword evidence="9" id="KW-1185">Reference proteome</keyword>
<dbReference type="GO" id="GO:0005634">
    <property type="term" value="C:nucleus"/>
    <property type="evidence" value="ECO:0007669"/>
    <property type="project" value="UniProtKB-SubCell"/>
</dbReference>
<dbReference type="GO" id="GO:0003700">
    <property type="term" value="F:DNA-binding transcription factor activity"/>
    <property type="evidence" value="ECO:0007669"/>
    <property type="project" value="InterPro"/>
</dbReference>
<evidence type="ECO:0000256" key="1">
    <source>
        <dbReference type="ARBA" id="ARBA00004123"/>
    </source>
</evidence>
<dbReference type="CDD" id="cd12148">
    <property type="entry name" value="fungal_TF_MHR"/>
    <property type="match status" value="1"/>
</dbReference>
<keyword evidence="5" id="KW-0539">Nucleus</keyword>
<dbReference type="PANTHER" id="PTHR46910:SF37">
    <property type="entry name" value="ZN(II)2CYS6 TRANSCRIPTION FACTOR (EUROFUNG)"/>
    <property type="match status" value="1"/>
</dbReference>
<dbReference type="SMART" id="SM00906">
    <property type="entry name" value="Fungal_trans"/>
    <property type="match status" value="1"/>
</dbReference>
<evidence type="ECO:0000313" key="9">
    <source>
        <dbReference type="Proteomes" id="UP000027920"/>
    </source>
</evidence>
<evidence type="ECO:0000313" key="8">
    <source>
        <dbReference type="EMBL" id="KEF62026.1"/>
    </source>
</evidence>
<feature type="domain" description="Xylanolytic transcriptional activator regulatory" evidence="7">
    <location>
        <begin position="378"/>
        <end position="453"/>
    </location>
</feature>
<dbReference type="VEuPathDB" id="FungiDB:A1O9_03598"/>
<feature type="region of interest" description="Disordered" evidence="6">
    <location>
        <begin position="16"/>
        <end position="56"/>
    </location>
</feature>
<comment type="subcellular location">
    <subcellularLocation>
        <location evidence="1">Nucleus</location>
    </subcellularLocation>
</comment>
<protein>
    <recommendedName>
        <fullName evidence="7">Xylanolytic transcriptional activator regulatory domain-containing protein</fullName>
    </recommendedName>
</protein>
<dbReference type="Proteomes" id="UP000027920">
    <property type="component" value="Unassembled WGS sequence"/>
</dbReference>